<reference evidence="2 3" key="1">
    <citation type="submission" date="2019-02" db="EMBL/GenBank/DDBJ databases">
        <title>Deep-cultivation of Planctomycetes and their phenomic and genomic characterization uncovers novel biology.</title>
        <authorList>
            <person name="Wiegand S."/>
            <person name="Jogler M."/>
            <person name="Boedeker C."/>
            <person name="Pinto D."/>
            <person name="Vollmers J."/>
            <person name="Rivas-Marin E."/>
            <person name="Kohn T."/>
            <person name="Peeters S.H."/>
            <person name="Heuer A."/>
            <person name="Rast P."/>
            <person name="Oberbeckmann S."/>
            <person name="Bunk B."/>
            <person name="Jeske O."/>
            <person name="Meyerdierks A."/>
            <person name="Storesund J.E."/>
            <person name="Kallscheuer N."/>
            <person name="Luecker S."/>
            <person name="Lage O.M."/>
            <person name="Pohl T."/>
            <person name="Merkel B.J."/>
            <person name="Hornburger P."/>
            <person name="Mueller R.-W."/>
            <person name="Bruemmer F."/>
            <person name="Labrenz M."/>
            <person name="Spormann A.M."/>
            <person name="Op Den Camp H."/>
            <person name="Overmann J."/>
            <person name="Amann R."/>
            <person name="Jetten M.S.M."/>
            <person name="Mascher T."/>
            <person name="Medema M.H."/>
            <person name="Devos D.P."/>
            <person name="Kaster A.-K."/>
            <person name="Ovreas L."/>
            <person name="Rohde M."/>
            <person name="Galperin M.Y."/>
            <person name="Jogler C."/>
        </authorList>
    </citation>
    <scope>NUCLEOTIDE SEQUENCE [LARGE SCALE GENOMIC DNA]</scope>
    <source>
        <strain evidence="2 3">Pla52n</strain>
    </source>
</reference>
<evidence type="ECO:0000256" key="1">
    <source>
        <dbReference type="SAM" id="MobiDB-lite"/>
    </source>
</evidence>
<accession>A0A5C6A0F7</accession>
<name>A0A5C6A0F7_9BACT</name>
<dbReference type="AlphaFoldDB" id="A0A5C6A0F7"/>
<dbReference type="Proteomes" id="UP000320176">
    <property type="component" value="Unassembled WGS sequence"/>
</dbReference>
<comment type="caution">
    <text evidence="2">The sequence shown here is derived from an EMBL/GenBank/DDBJ whole genome shotgun (WGS) entry which is preliminary data.</text>
</comment>
<evidence type="ECO:0000313" key="3">
    <source>
        <dbReference type="Proteomes" id="UP000320176"/>
    </source>
</evidence>
<evidence type="ECO:0000313" key="2">
    <source>
        <dbReference type="EMBL" id="TWT92797.1"/>
    </source>
</evidence>
<proteinExistence type="predicted"/>
<keyword evidence="3" id="KW-1185">Reference proteome</keyword>
<feature type="region of interest" description="Disordered" evidence="1">
    <location>
        <begin position="40"/>
        <end position="79"/>
    </location>
</feature>
<protein>
    <submittedName>
        <fullName evidence="2">Uncharacterized protein</fullName>
    </submittedName>
</protein>
<sequence length="130" mass="14854">MEVRKNKSRASLGCSFSTWRVERQCRSIFQIDSVPRQAFSQSQTLNCSDRPPPSHSPQRLIATSPRSPEGGDSGCQMPFAEPDAVRVRSIQTEGSLPQIDRWRRPYVLDFTKDLHGSPFCWDGRLFRVNQ</sequence>
<dbReference type="EMBL" id="SJPN01000010">
    <property type="protein sequence ID" value="TWT92797.1"/>
    <property type="molecule type" value="Genomic_DNA"/>
</dbReference>
<gene>
    <name evidence="2" type="ORF">Pla52n_61620</name>
</gene>
<organism evidence="2 3">
    <name type="scientific">Stieleria varia</name>
    <dbReference type="NCBI Taxonomy" id="2528005"/>
    <lineage>
        <taxon>Bacteria</taxon>
        <taxon>Pseudomonadati</taxon>
        <taxon>Planctomycetota</taxon>
        <taxon>Planctomycetia</taxon>
        <taxon>Pirellulales</taxon>
        <taxon>Pirellulaceae</taxon>
        <taxon>Stieleria</taxon>
    </lineage>
</organism>